<reference evidence="5" key="1">
    <citation type="submission" date="2017-04" db="EMBL/GenBank/DDBJ databases">
        <authorList>
            <person name="Varghese N."/>
            <person name="Submissions S."/>
        </authorList>
    </citation>
    <scope>NUCLEOTIDE SEQUENCE [LARGE SCALE GENOMIC DNA]</scope>
    <source>
        <strain evidence="5">DSM 12126</strain>
    </source>
</reference>
<proteinExistence type="predicted"/>
<organism evidence="4 5">
    <name type="scientific">Pedobacter africanus</name>
    <dbReference type="NCBI Taxonomy" id="151894"/>
    <lineage>
        <taxon>Bacteria</taxon>
        <taxon>Pseudomonadati</taxon>
        <taxon>Bacteroidota</taxon>
        <taxon>Sphingobacteriia</taxon>
        <taxon>Sphingobacteriales</taxon>
        <taxon>Sphingobacteriaceae</taxon>
        <taxon>Pedobacter</taxon>
    </lineage>
</organism>
<evidence type="ECO:0000313" key="4">
    <source>
        <dbReference type="EMBL" id="SMC97051.1"/>
    </source>
</evidence>
<evidence type="ECO:0000259" key="3">
    <source>
        <dbReference type="Pfam" id="PF16344"/>
    </source>
</evidence>
<dbReference type="STRING" id="151894.SAMN04488524_3838"/>
<dbReference type="Pfam" id="PF16344">
    <property type="entry name" value="FecR_C"/>
    <property type="match status" value="1"/>
</dbReference>
<keyword evidence="1" id="KW-0812">Transmembrane</keyword>
<keyword evidence="1" id="KW-0472">Membrane</keyword>
<dbReference type="Proteomes" id="UP000192756">
    <property type="component" value="Unassembled WGS sequence"/>
</dbReference>
<dbReference type="EMBL" id="FWXT01000003">
    <property type="protein sequence ID" value="SMC97051.1"/>
    <property type="molecule type" value="Genomic_DNA"/>
</dbReference>
<feature type="domain" description="FecR protein" evidence="2">
    <location>
        <begin position="185"/>
        <end position="290"/>
    </location>
</feature>
<keyword evidence="5" id="KW-1185">Reference proteome</keyword>
<evidence type="ECO:0000256" key="1">
    <source>
        <dbReference type="SAM" id="Phobius"/>
    </source>
</evidence>
<feature type="domain" description="Protein FecR C-terminal" evidence="3">
    <location>
        <begin position="334"/>
        <end position="401"/>
    </location>
</feature>
<dbReference type="Pfam" id="PF04773">
    <property type="entry name" value="FecR"/>
    <property type="match status" value="1"/>
</dbReference>
<sequence>MEKHELEEILKKYHAGEYTEEERVLVEYYFLNNTGASLSDAELEESSNSLVVAVEDDLSAIKRTNWPIRIAAMAATLTVVLGIGLWIFNAFEKPVDTTYAKDIKPGTNKATLILPNGRTIELNDVKNGQLAVDRGVTIIKQADGQLLYQFNPGAVSALASSQPDSIFELVGTGTRRGTGPERLNTLNTPRGGQYHIALPDGTNVWLNAGSTLKFPSTFEGLAERRVLLIGEAYFEVSKVKTLFGMKKRARRQPFIVKTAEQEVTVLGTHFNINCYADEKETKTTLLEGSVGITAPLLQADQTVLEPGEQGVNNGSEIKVKKVNADEAVAWKNGYFQFDDVGIQALMRQFSRWYNIDVVYEGGIPKGNFRGQLPRKMTLKKALEVLSFSEISYRLEGKKIIIKNE</sequence>
<dbReference type="RefSeq" id="WP_084240609.1">
    <property type="nucleotide sequence ID" value="NZ_FWXT01000003.1"/>
</dbReference>
<dbReference type="Gene3D" id="3.55.50.30">
    <property type="match status" value="1"/>
</dbReference>
<evidence type="ECO:0000313" key="5">
    <source>
        <dbReference type="Proteomes" id="UP000192756"/>
    </source>
</evidence>
<dbReference type="OrthoDB" id="1099963at2"/>
<evidence type="ECO:0000259" key="2">
    <source>
        <dbReference type="Pfam" id="PF04773"/>
    </source>
</evidence>
<name>A0A1W2DHN1_9SPHI</name>
<dbReference type="GO" id="GO:0016989">
    <property type="term" value="F:sigma factor antagonist activity"/>
    <property type="evidence" value="ECO:0007669"/>
    <property type="project" value="TreeGrafter"/>
</dbReference>
<protein>
    <submittedName>
        <fullName evidence="4">FecR family protein</fullName>
    </submittedName>
</protein>
<dbReference type="PANTHER" id="PTHR30273">
    <property type="entry name" value="PERIPLASMIC SIGNAL SENSOR AND SIGMA FACTOR ACTIVATOR FECR-RELATED"/>
    <property type="match status" value="1"/>
</dbReference>
<dbReference type="InterPro" id="IPR012373">
    <property type="entry name" value="Ferrdict_sens_TM"/>
</dbReference>
<dbReference type="AlphaFoldDB" id="A0A1W2DHN1"/>
<dbReference type="Gene3D" id="2.60.120.1440">
    <property type="match status" value="1"/>
</dbReference>
<dbReference type="PANTHER" id="PTHR30273:SF2">
    <property type="entry name" value="PROTEIN FECR"/>
    <property type="match status" value="1"/>
</dbReference>
<gene>
    <name evidence="4" type="ORF">SAMN04488524_3838</name>
</gene>
<accession>A0A1W2DHN1</accession>
<keyword evidence="1" id="KW-1133">Transmembrane helix</keyword>
<feature type="transmembrane region" description="Helical" evidence="1">
    <location>
        <begin position="70"/>
        <end position="88"/>
    </location>
</feature>
<dbReference type="InterPro" id="IPR032508">
    <property type="entry name" value="FecR_C"/>
</dbReference>
<dbReference type="InterPro" id="IPR006860">
    <property type="entry name" value="FecR"/>
</dbReference>